<organism evidence="2 3">
    <name type="scientific">Paracoccidioides brasiliensis</name>
    <dbReference type="NCBI Taxonomy" id="121759"/>
    <lineage>
        <taxon>Eukaryota</taxon>
        <taxon>Fungi</taxon>
        <taxon>Dikarya</taxon>
        <taxon>Ascomycota</taxon>
        <taxon>Pezizomycotina</taxon>
        <taxon>Eurotiomycetes</taxon>
        <taxon>Eurotiomycetidae</taxon>
        <taxon>Onygenales</taxon>
        <taxon>Ajellomycetaceae</taxon>
        <taxon>Paracoccidioides</taxon>
    </lineage>
</organism>
<protein>
    <submittedName>
        <fullName evidence="2">Uncharacterized protein</fullName>
    </submittedName>
</protein>
<gene>
    <name evidence="2" type="ORF">ACO22_06495</name>
</gene>
<feature type="compositionally biased region" description="Polar residues" evidence="1">
    <location>
        <begin position="1"/>
        <end position="11"/>
    </location>
</feature>
<dbReference type="Proteomes" id="UP000242814">
    <property type="component" value="Unassembled WGS sequence"/>
</dbReference>
<name>A0A1D2J7D4_PARBR</name>
<proteinExistence type="predicted"/>
<evidence type="ECO:0000313" key="2">
    <source>
        <dbReference type="EMBL" id="ODH14941.1"/>
    </source>
</evidence>
<dbReference type="AlphaFoldDB" id="A0A1D2J7D4"/>
<reference evidence="2 3" key="1">
    <citation type="submission" date="2016-06" db="EMBL/GenBank/DDBJ databases">
        <authorList>
            <person name="Kjaerup R.B."/>
            <person name="Dalgaard T.S."/>
            <person name="Juul-Madsen H.R."/>
        </authorList>
    </citation>
    <scope>NUCLEOTIDE SEQUENCE [LARGE SCALE GENOMIC DNA]</scope>
    <source>
        <strain evidence="2 3">Pb300</strain>
    </source>
</reference>
<comment type="caution">
    <text evidence="2">The sequence shown here is derived from an EMBL/GenBank/DDBJ whole genome shotgun (WGS) entry which is preliminary data.</text>
</comment>
<dbReference type="EMBL" id="LZYO01000354">
    <property type="protein sequence ID" value="ODH14941.1"/>
    <property type="molecule type" value="Genomic_DNA"/>
</dbReference>
<sequence>MGQVSASQKLSMRSDKSPAAVALETATSSRPPFPYEVMSSPQIAVNISQAVLSKFIQPVMQ</sequence>
<dbReference type="VEuPathDB" id="FungiDB:PADG_06106"/>
<feature type="region of interest" description="Disordered" evidence="1">
    <location>
        <begin position="1"/>
        <end position="25"/>
    </location>
</feature>
<accession>A0A1D2J7D4</accession>
<evidence type="ECO:0000313" key="3">
    <source>
        <dbReference type="Proteomes" id="UP000242814"/>
    </source>
</evidence>
<evidence type="ECO:0000256" key="1">
    <source>
        <dbReference type="SAM" id="MobiDB-lite"/>
    </source>
</evidence>